<organism evidence="8 9">
    <name type="scientific">Bowmanella dokdonensis</name>
    <dbReference type="NCBI Taxonomy" id="751969"/>
    <lineage>
        <taxon>Bacteria</taxon>
        <taxon>Pseudomonadati</taxon>
        <taxon>Pseudomonadota</taxon>
        <taxon>Gammaproteobacteria</taxon>
        <taxon>Alteromonadales</taxon>
        <taxon>Alteromonadaceae</taxon>
        <taxon>Bowmanella</taxon>
    </lineage>
</organism>
<keyword evidence="4" id="KW-0769">Symport</keyword>
<evidence type="ECO:0000256" key="5">
    <source>
        <dbReference type="ARBA" id="ARBA00022989"/>
    </source>
</evidence>
<keyword evidence="3 7" id="KW-0812">Transmembrane</keyword>
<dbReference type="PRINTS" id="PR00447">
    <property type="entry name" value="NATRESASSCMP"/>
</dbReference>
<feature type="transmembrane region" description="Helical" evidence="7">
    <location>
        <begin position="77"/>
        <end position="94"/>
    </location>
</feature>
<dbReference type="Proteomes" id="UP000664654">
    <property type="component" value="Unassembled WGS sequence"/>
</dbReference>
<dbReference type="PANTHER" id="PTHR11706">
    <property type="entry name" value="SOLUTE CARRIER PROTEIN FAMILY 11 MEMBER"/>
    <property type="match status" value="1"/>
</dbReference>
<feature type="transmembrane region" description="Helical" evidence="7">
    <location>
        <begin position="141"/>
        <end position="159"/>
    </location>
</feature>
<feature type="transmembrane region" description="Helical" evidence="7">
    <location>
        <begin position="32"/>
        <end position="56"/>
    </location>
</feature>
<reference evidence="8" key="1">
    <citation type="submission" date="2021-03" db="EMBL/GenBank/DDBJ databases">
        <title>novel species isolated from a fishpond in China.</title>
        <authorList>
            <person name="Lu H."/>
            <person name="Cai Z."/>
        </authorList>
    </citation>
    <scope>NUCLEOTIDE SEQUENCE</scope>
    <source>
        <strain evidence="8">JCM 30855</strain>
    </source>
</reference>
<dbReference type="EMBL" id="JAFKCV010000010">
    <property type="protein sequence ID" value="MBN7826684.1"/>
    <property type="molecule type" value="Genomic_DNA"/>
</dbReference>
<dbReference type="AlphaFoldDB" id="A0A939DPP9"/>
<name>A0A939DPP9_9ALTE</name>
<evidence type="ECO:0000313" key="8">
    <source>
        <dbReference type="EMBL" id="MBN7826684.1"/>
    </source>
</evidence>
<evidence type="ECO:0000313" key="9">
    <source>
        <dbReference type="Proteomes" id="UP000664654"/>
    </source>
</evidence>
<keyword evidence="6 7" id="KW-0472">Membrane</keyword>
<feature type="transmembrane region" description="Helical" evidence="7">
    <location>
        <begin position="179"/>
        <end position="203"/>
    </location>
</feature>
<feature type="transmembrane region" description="Helical" evidence="7">
    <location>
        <begin position="274"/>
        <end position="305"/>
    </location>
</feature>
<proteinExistence type="predicted"/>
<dbReference type="GO" id="GO:0034755">
    <property type="term" value="P:iron ion transmembrane transport"/>
    <property type="evidence" value="ECO:0007669"/>
    <property type="project" value="TreeGrafter"/>
</dbReference>
<dbReference type="RefSeq" id="WP_206574798.1">
    <property type="nucleotide sequence ID" value="NZ_JAFKCV010000010.1"/>
</dbReference>
<dbReference type="Pfam" id="PF01566">
    <property type="entry name" value="Nramp"/>
    <property type="match status" value="1"/>
</dbReference>
<evidence type="ECO:0000256" key="3">
    <source>
        <dbReference type="ARBA" id="ARBA00022692"/>
    </source>
</evidence>
<dbReference type="GO" id="GO:0015293">
    <property type="term" value="F:symporter activity"/>
    <property type="evidence" value="ECO:0007669"/>
    <property type="project" value="UniProtKB-KW"/>
</dbReference>
<dbReference type="GO" id="GO:0005886">
    <property type="term" value="C:plasma membrane"/>
    <property type="evidence" value="ECO:0007669"/>
    <property type="project" value="TreeGrafter"/>
</dbReference>
<evidence type="ECO:0000256" key="4">
    <source>
        <dbReference type="ARBA" id="ARBA00022847"/>
    </source>
</evidence>
<sequence length="399" mass="41744">MRFGPGFLVTAAFIGPGTITTASMAGANFGFSLLWVLVFSITATLVLQGMAARLGLVTGMGLAESLRENLSTPWARWLASVLVVSAIGIGSAAYEAGNLTGAALGIQSLLGGQLQGWSLLLAAVAGALLFSGRYALLEHTLIGLVLLMSLVFITTMVMSRPDIPALFEGLLLPSIPAGGLTTTLALVGTTIVPYNLFLHSSLVARQKQRLEKNELRKIQCDSGLAISLGGLITLAIVSTASAAFFGQQLEGGSGMNAGNMARQLEPLLGSLAQYFFAVGLFAAGLTSAITAPLAGAYAVCGILGWSTDLNAKRFRGVWASILLCGALGASTQMSPVAVILFAQATNGVLLPITAIYLLWLMNKKALLREYRNGFKSNLLAALIILFLLGLSSYKLWSLL</sequence>
<dbReference type="PANTHER" id="PTHR11706:SF33">
    <property type="entry name" value="NATURAL RESISTANCE-ASSOCIATED MACROPHAGE PROTEIN 2"/>
    <property type="match status" value="1"/>
</dbReference>
<evidence type="ECO:0000256" key="2">
    <source>
        <dbReference type="ARBA" id="ARBA00022448"/>
    </source>
</evidence>
<dbReference type="InterPro" id="IPR001046">
    <property type="entry name" value="NRAMP_fam"/>
</dbReference>
<keyword evidence="9" id="KW-1185">Reference proteome</keyword>
<keyword evidence="5 7" id="KW-1133">Transmembrane helix</keyword>
<dbReference type="NCBIfam" id="NF037982">
    <property type="entry name" value="Nramp_1"/>
    <property type="match status" value="1"/>
</dbReference>
<feature type="transmembrane region" description="Helical" evidence="7">
    <location>
        <begin position="224"/>
        <end position="245"/>
    </location>
</feature>
<evidence type="ECO:0000256" key="7">
    <source>
        <dbReference type="SAM" id="Phobius"/>
    </source>
</evidence>
<dbReference type="GO" id="GO:0005384">
    <property type="term" value="F:manganese ion transmembrane transporter activity"/>
    <property type="evidence" value="ECO:0007669"/>
    <property type="project" value="TreeGrafter"/>
</dbReference>
<comment type="caution">
    <text evidence="8">The sequence shown here is derived from an EMBL/GenBank/DDBJ whole genome shotgun (WGS) entry which is preliminary data.</text>
</comment>
<gene>
    <name evidence="8" type="ORF">J0A66_15720</name>
</gene>
<protein>
    <submittedName>
        <fullName evidence="8">Nramp family divalent metal transporter</fullName>
    </submittedName>
</protein>
<evidence type="ECO:0000256" key="6">
    <source>
        <dbReference type="ARBA" id="ARBA00023136"/>
    </source>
</evidence>
<feature type="transmembrane region" description="Helical" evidence="7">
    <location>
        <begin position="378"/>
        <end position="396"/>
    </location>
</feature>
<feature type="transmembrane region" description="Helical" evidence="7">
    <location>
        <begin position="114"/>
        <end position="134"/>
    </location>
</feature>
<comment type="subcellular location">
    <subcellularLocation>
        <location evidence="1">Membrane</location>
        <topology evidence="1">Multi-pass membrane protein</topology>
    </subcellularLocation>
</comment>
<evidence type="ECO:0000256" key="1">
    <source>
        <dbReference type="ARBA" id="ARBA00004141"/>
    </source>
</evidence>
<feature type="transmembrane region" description="Helical" evidence="7">
    <location>
        <begin position="348"/>
        <end position="366"/>
    </location>
</feature>
<dbReference type="GO" id="GO:0015086">
    <property type="term" value="F:cadmium ion transmembrane transporter activity"/>
    <property type="evidence" value="ECO:0007669"/>
    <property type="project" value="TreeGrafter"/>
</dbReference>
<feature type="transmembrane region" description="Helical" evidence="7">
    <location>
        <begin position="317"/>
        <end position="342"/>
    </location>
</feature>
<accession>A0A939DPP9</accession>
<keyword evidence="2" id="KW-0813">Transport</keyword>